<name>A0ABV5ZN63_9PSEU</name>
<dbReference type="Proteomes" id="UP001589693">
    <property type="component" value="Unassembled WGS sequence"/>
</dbReference>
<organism evidence="1 2">
    <name type="scientific">Allokutzneria oryzae</name>
    <dbReference type="NCBI Taxonomy" id="1378989"/>
    <lineage>
        <taxon>Bacteria</taxon>
        <taxon>Bacillati</taxon>
        <taxon>Actinomycetota</taxon>
        <taxon>Actinomycetes</taxon>
        <taxon>Pseudonocardiales</taxon>
        <taxon>Pseudonocardiaceae</taxon>
        <taxon>Allokutzneria</taxon>
    </lineage>
</organism>
<dbReference type="RefSeq" id="WP_377849421.1">
    <property type="nucleotide sequence ID" value="NZ_JBHLZU010000001.1"/>
</dbReference>
<proteinExistence type="predicted"/>
<dbReference type="EMBL" id="JBHLZU010000001">
    <property type="protein sequence ID" value="MFB9902333.1"/>
    <property type="molecule type" value="Genomic_DNA"/>
</dbReference>
<gene>
    <name evidence="1" type="ORF">ACFFQA_00145</name>
</gene>
<reference evidence="1 2" key="1">
    <citation type="submission" date="2024-09" db="EMBL/GenBank/DDBJ databases">
        <authorList>
            <person name="Sun Q."/>
            <person name="Mori K."/>
        </authorList>
    </citation>
    <scope>NUCLEOTIDE SEQUENCE [LARGE SCALE GENOMIC DNA]</scope>
    <source>
        <strain evidence="1 2">TBRC 7907</strain>
    </source>
</reference>
<dbReference type="Gene3D" id="3.40.47.10">
    <property type="match status" value="1"/>
</dbReference>
<keyword evidence="2" id="KW-1185">Reference proteome</keyword>
<comment type="caution">
    <text evidence="1">The sequence shown here is derived from an EMBL/GenBank/DDBJ whole genome shotgun (WGS) entry which is preliminary data.</text>
</comment>
<accession>A0ABV5ZN63</accession>
<evidence type="ECO:0008006" key="3">
    <source>
        <dbReference type="Google" id="ProtNLM"/>
    </source>
</evidence>
<evidence type="ECO:0000313" key="2">
    <source>
        <dbReference type="Proteomes" id="UP001589693"/>
    </source>
</evidence>
<protein>
    <recommendedName>
        <fullName evidence="3">Coronafacic acid synthetase</fullName>
    </recommendedName>
</protein>
<evidence type="ECO:0000313" key="1">
    <source>
        <dbReference type="EMBL" id="MFB9902333.1"/>
    </source>
</evidence>
<dbReference type="InterPro" id="IPR016039">
    <property type="entry name" value="Thiolase-like"/>
</dbReference>
<sequence length="168" mass="17662">MILASATVETADPGTAPRRIPGVYADPVAWLLADVVHTALADCEITSPSRVGVITVSEFATRDTLRQVADGASNGRVSPMRFAAAGPGSPAGLLCSVFGFQGPTAVLPMPQERARPVIDALLADWLRGPLPCVEQVVVVTHEPTEDGGHRAECVVRGRTTPTPRSTDR</sequence>